<proteinExistence type="predicted"/>
<feature type="compositionally biased region" description="Acidic residues" evidence="1">
    <location>
        <begin position="182"/>
        <end position="192"/>
    </location>
</feature>
<gene>
    <name evidence="2" type="ORF">J2T60_002560</name>
</gene>
<evidence type="ECO:0000313" key="2">
    <source>
        <dbReference type="EMBL" id="MCP1728546.1"/>
    </source>
</evidence>
<dbReference type="Pfam" id="PF10604">
    <property type="entry name" value="Polyketide_cyc2"/>
    <property type="match status" value="1"/>
</dbReference>
<sequence length="192" mass="21836">MSKLIYSLGLLLAALLLLVIIALFMPAQVTVERSLAIQAPPSLIHDYLIDPEHFPDWSPWAQRDPAMEIHSVGEDRGEGLILEWQSEREPDGRYEVRNTEDGAFVVHHLSVGPRMSGEGRFEIEPERTRQRVTWSVDLEAGANPLDRYMIYFRQDALGESMLSGLTHLKVRTEADRTPFPEERDDSPENDSP</sequence>
<dbReference type="EMBL" id="JALJYF010000003">
    <property type="protein sequence ID" value="MCP1728546.1"/>
    <property type="molecule type" value="Genomic_DNA"/>
</dbReference>
<keyword evidence="3" id="KW-1185">Reference proteome</keyword>
<evidence type="ECO:0000313" key="3">
    <source>
        <dbReference type="Proteomes" id="UP001523550"/>
    </source>
</evidence>
<protein>
    <submittedName>
        <fullName evidence="2">Uncharacterized protein YndB with AHSA1/START domain</fullName>
    </submittedName>
</protein>
<feature type="compositionally biased region" description="Basic and acidic residues" evidence="1">
    <location>
        <begin position="171"/>
        <end position="181"/>
    </location>
</feature>
<comment type="caution">
    <text evidence="2">The sequence shown here is derived from an EMBL/GenBank/DDBJ whole genome shotgun (WGS) entry which is preliminary data.</text>
</comment>
<dbReference type="Gene3D" id="3.30.530.20">
    <property type="match status" value="1"/>
</dbReference>
<accession>A0ABT1GB42</accession>
<name>A0ABT1GB42_9GAMM</name>
<dbReference type="SUPFAM" id="SSF55961">
    <property type="entry name" value="Bet v1-like"/>
    <property type="match status" value="1"/>
</dbReference>
<dbReference type="Proteomes" id="UP001523550">
    <property type="component" value="Unassembled WGS sequence"/>
</dbReference>
<reference evidence="2 3" key="1">
    <citation type="submission" date="2022-03" db="EMBL/GenBank/DDBJ databases">
        <title>Genomic Encyclopedia of Type Strains, Phase III (KMG-III): the genomes of soil and plant-associated and newly described type strains.</title>
        <authorList>
            <person name="Whitman W."/>
        </authorList>
    </citation>
    <scope>NUCLEOTIDE SEQUENCE [LARGE SCALE GENOMIC DNA]</scope>
    <source>
        <strain evidence="2 3">BSker1</strain>
    </source>
</reference>
<dbReference type="InterPro" id="IPR019587">
    <property type="entry name" value="Polyketide_cyclase/dehydratase"/>
</dbReference>
<organism evidence="2 3">
    <name type="scientific">Natronospira proteinivora</name>
    <dbReference type="NCBI Taxonomy" id="1807133"/>
    <lineage>
        <taxon>Bacteria</taxon>
        <taxon>Pseudomonadati</taxon>
        <taxon>Pseudomonadota</taxon>
        <taxon>Gammaproteobacteria</taxon>
        <taxon>Natronospirales</taxon>
        <taxon>Natronospiraceae</taxon>
        <taxon>Natronospira</taxon>
    </lineage>
</organism>
<feature type="region of interest" description="Disordered" evidence="1">
    <location>
        <begin position="171"/>
        <end position="192"/>
    </location>
</feature>
<dbReference type="InterPro" id="IPR023393">
    <property type="entry name" value="START-like_dom_sf"/>
</dbReference>
<evidence type="ECO:0000256" key="1">
    <source>
        <dbReference type="SAM" id="MobiDB-lite"/>
    </source>
</evidence>
<dbReference type="RefSeq" id="WP_253451000.1">
    <property type="nucleotide sequence ID" value="NZ_JALJYF010000003.1"/>
</dbReference>